<dbReference type="Gene3D" id="3.90.550.10">
    <property type="entry name" value="Spore Coat Polysaccharide Biosynthesis Protein SpsA, Chain A"/>
    <property type="match status" value="1"/>
</dbReference>
<dbReference type="Pfam" id="PF00535">
    <property type="entry name" value="Glycos_transf_2"/>
    <property type="match status" value="1"/>
</dbReference>
<keyword evidence="2" id="KW-0328">Glycosyltransferase</keyword>
<dbReference type="InterPro" id="IPR001173">
    <property type="entry name" value="Glyco_trans_2-like"/>
</dbReference>
<accession>A0ABS6XAT4</accession>
<name>A0ABS6XAT4_9BACT</name>
<evidence type="ECO:0000313" key="3">
    <source>
        <dbReference type="Proteomes" id="UP000774935"/>
    </source>
</evidence>
<keyword evidence="3" id="KW-1185">Reference proteome</keyword>
<evidence type="ECO:0000313" key="2">
    <source>
        <dbReference type="EMBL" id="MBW3365115.1"/>
    </source>
</evidence>
<dbReference type="PANTHER" id="PTHR43685">
    <property type="entry name" value="GLYCOSYLTRANSFERASE"/>
    <property type="match status" value="1"/>
</dbReference>
<dbReference type="InterPro" id="IPR050834">
    <property type="entry name" value="Glycosyltransf_2"/>
</dbReference>
<comment type="caution">
    <text evidence="2">The sequence shown here is derived from an EMBL/GenBank/DDBJ whole genome shotgun (WGS) entry which is preliminary data.</text>
</comment>
<sequence>MIPVYNCGQFIAEALKSVLEQGFSEEEMQIEVVDDDSTDIDVEALVSQVGKGRIRYFKQPNNVGSLKNFTTCINRAEGKLIHLLHGDDKVKPRYYDKILELFKKYPQAGAAFTRYSCIDENGTKLQDKSVEMAQEGILKNWLLTIGERQRIQYAAITVRRAVYEQLGGFLGPNYGEDWEMWVRIAKHYPIAYSPAILADYRMHTSSISGKKFLTGEHLQDLYYVMLLIQKHLPQDKKQSILNKSRKYYASYGIKVAEKLWNTLHDKQVVKAQIRQSLNLHSSLKLYVLIGILYYKITFSSA</sequence>
<dbReference type="GO" id="GO:0016757">
    <property type="term" value="F:glycosyltransferase activity"/>
    <property type="evidence" value="ECO:0007669"/>
    <property type="project" value="UniProtKB-KW"/>
</dbReference>
<dbReference type="SUPFAM" id="SSF53448">
    <property type="entry name" value="Nucleotide-diphospho-sugar transferases"/>
    <property type="match status" value="1"/>
</dbReference>
<keyword evidence="2" id="KW-0808">Transferase</keyword>
<proteinExistence type="predicted"/>
<feature type="domain" description="Glycosyltransferase 2-like" evidence="1">
    <location>
        <begin position="2"/>
        <end position="130"/>
    </location>
</feature>
<evidence type="ECO:0000259" key="1">
    <source>
        <dbReference type="Pfam" id="PF00535"/>
    </source>
</evidence>
<dbReference type="Proteomes" id="UP000774935">
    <property type="component" value="Unassembled WGS sequence"/>
</dbReference>
<dbReference type="EC" id="2.4.-.-" evidence="2"/>
<dbReference type="EMBL" id="JAHWXQ010000002">
    <property type="protein sequence ID" value="MBW3365115.1"/>
    <property type="molecule type" value="Genomic_DNA"/>
</dbReference>
<dbReference type="InterPro" id="IPR029044">
    <property type="entry name" value="Nucleotide-diphossugar_trans"/>
</dbReference>
<protein>
    <submittedName>
        <fullName evidence="2">Glycosyltransferase</fullName>
        <ecNumber evidence="2">2.4.-.-</ecNumber>
    </submittedName>
</protein>
<dbReference type="RefSeq" id="WP_199109638.1">
    <property type="nucleotide sequence ID" value="NZ_JAHWXQ010000002.1"/>
</dbReference>
<dbReference type="PANTHER" id="PTHR43685:SF2">
    <property type="entry name" value="GLYCOSYLTRANSFERASE 2-LIKE DOMAIN-CONTAINING PROTEIN"/>
    <property type="match status" value="1"/>
</dbReference>
<gene>
    <name evidence="2" type="ORF">KYK27_08675</name>
</gene>
<reference evidence="2 3" key="1">
    <citation type="submission" date="2021-07" db="EMBL/GenBank/DDBJ databases">
        <authorList>
            <person name="Kim M.K."/>
        </authorList>
    </citation>
    <scope>NUCLEOTIDE SEQUENCE [LARGE SCALE GENOMIC DNA]</scope>
    <source>
        <strain evidence="2 3">HLY7-15</strain>
    </source>
</reference>
<organism evidence="2 3">
    <name type="scientific">Pontibacter populi</name>
    <dbReference type="NCBI Taxonomy" id="890055"/>
    <lineage>
        <taxon>Bacteria</taxon>
        <taxon>Pseudomonadati</taxon>
        <taxon>Bacteroidota</taxon>
        <taxon>Cytophagia</taxon>
        <taxon>Cytophagales</taxon>
        <taxon>Hymenobacteraceae</taxon>
        <taxon>Pontibacter</taxon>
    </lineage>
</organism>